<dbReference type="eggNOG" id="KOG2307">
    <property type="taxonomic scope" value="Eukaryota"/>
</dbReference>
<dbReference type="GO" id="GO:0017119">
    <property type="term" value="C:Golgi transport complex"/>
    <property type="evidence" value="ECO:0007669"/>
    <property type="project" value="TreeGrafter"/>
</dbReference>
<dbReference type="AlphaFoldDB" id="M1WAD1"/>
<keyword evidence="6" id="KW-0333">Golgi apparatus</keyword>
<evidence type="ECO:0000256" key="9">
    <source>
        <dbReference type="SAM" id="MobiDB-lite"/>
    </source>
</evidence>
<dbReference type="EMBL" id="CAGA01000005">
    <property type="protein sequence ID" value="CCE27634.1"/>
    <property type="molecule type" value="Genomic_DNA"/>
</dbReference>
<dbReference type="Pfam" id="PF06148">
    <property type="entry name" value="COG2_N"/>
    <property type="match status" value="1"/>
</dbReference>
<organism evidence="11 12">
    <name type="scientific">Claviceps purpurea (strain 20.1)</name>
    <name type="common">Ergot fungus</name>
    <name type="synonym">Sphacelia segetum</name>
    <dbReference type="NCBI Taxonomy" id="1111077"/>
    <lineage>
        <taxon>Eukaryota</taxon>
        <taxon>Fungi</taxon>
        <taxon>Dikarya</taxon>
        <taxon>Ascomycota</taxon>
        <taxon>Pezizomycotina</taxon>
        <taxon>Sordariomycetes</taxon>
        <taxon>Hypocreomycetidae</taxon>
        <taxon>Hypocreales</taxon>
        <taxon>Clavicipitaceae</taxon>
        <taxon>Claviceps</taxon>
    </lineage>
</organism>
<keyword evidence="5" id="KW-0653">Protein transport</keyword>
<comment type="similarity">
    <text evidence="2">Belongs to the COG2 family.</text>
</comment>
<dbReference type="VEuPathDB" id="FungiDB:CPUR_01108"/>
<feature type="region of interest" description="Disordered" evidence="9">
    <location>
        <begin position="1"/>
        <end position="37"/>
    </location>
</feature>
<evidence type="ECO:0000313" key="11">
    <source>
        <dbReference type="EMBL" id="CCE27634.1"/>
    </source>
</evidence>
<dbReference type="GO" id="GO:0000139">
    <property type="term" value="C:Golgi membrane"/>
    <property type="evidence" value="ECO:0007669"/>
    <property type="project" value="UniProtKB-SubCell"/>
</dbReference>
<gene>
    <name evidence="11" type="ORF">CPUR_01108</name>
</gene>
<dbReference type="Proteomes" id="UP000016801">
    <property type="component" value="Unassembled WGS sequence"/>
</dbReference>
<dbReference type="STRING" id="1111077.M1WAD1"/>
<evidence type="ECO:0000256" key="3">
    <source>
        <dbReference type="ARBA" id="ARBA00020977"/>
    </source>
</evidence>
<evidence type="ECO:0000256" key="8">
    <source>
        <dbReference type="ARBA" id="ARBA00031344"/>
    </source>
</evidence>
<dbReference type="HOGENOM" id="CLU_056777_0_0_1"/>
<accession>M1WAD1</accession>
<reference evidence="11 12" key="1">
    <citation type="journal article" date="2013" name="PLoS Genet.">
        <title>Plant-symbiotic fungi as chemical engineers: Multi-genome analysis of the Clavicipitaceae reveals dynamics of alkaloid loci.</title>
        <authorList>
            <person name="Schardl C.L."/>
            <person name="Young C.A."/>
            <person name="Hesse U."/>
            <person name="Amyotte S.G."/>
            <person name="Andreeva K."/>
            <person name="Calie P.J."/>
            <person name="Fleetwood D.J."/>
            <person name="Haws D.C."/>
            <person name="Moore N."/>
            <person name="Oeser B."/>
            <person name="Panaccione D.G."/>
            <person name="Schweri K.K."/>
            <person name="Voisey C.R."/>
            <person name="Farman M.L."/>
            <person name="Jaromczyk J.W."/>
            <person name="Roe B.A."/>
            <person name="O'Sullivan D.M."/>
            <person name="Scott B."/>
            <person name="Tudzynski P."/>
            <person name="An Z."/>
            <person name="Arnaoudova E.G."/>
            <person name="Bullock C.T."/>
            <person name="Charlton N.D."/>
            <person name="Chen L."/>
            <person name="Cox M."/>
            <person name="Dinkins R.D."/>
            <person name="Florea S."/>
            <person name="Glenn A.E."/>
            <person name="Gordon A."/>
            <person name="Gueldener U."/>
            <person name="Harris D.R."/>
            <person name="Hollin W."/>
            <person name="Jaromczyk J."/>
            <person name="Johnson R.D."/>
            <person name="Khan A.K."/>
            <person name="Leistner E."/>
            <person name="Leuchtmann A."/>
            <person name="Li C."/>
            <person name="Liu J."/>
            <person name="Liu J."/>
            <person name="Liu M."/>
            <person name="Mace W."/>
            <person name="Machado C."/>
            <person name="Nagabhyru P."/>
            <person name="Pan J."/>
            <person name="Schmid J."/>
            <person name="Sugawara K."/>
            <person name="Steiner U."/>
            <person name="Takach J.E."/>
            <person name="Tanaka E."/>
            <person name="Webb J.S."/>
            <person name="Wilson E.V."/>
            <person name="Wiseman J.L."/>
            <person name="Yoshida R."/>
            <person name="Zeng Z."/>
        </authorList>
    </citation>
    <scope>NUCLEOTIDE SEQUENCE [LARGE SCALE GENOMIC DNA]</scope>
    <source>
        <strain evidence="11 12">20.1</strain>
    </source>
</reference>
<sequence>MAHLAAHSAPQRRVSSTSYNVPSDSSDSSDDDDAPLPFPAALPRSDFVVENFDPAAYLSALPHRHQTLEDLRSDLRDRSAVISAELLELVNANYTAFLSLGSELKGGDEKVGDVKVALLAFRRAVEEVKAKVARKKGETRQLNDELRLVRGHIEEGRKMLELEDRLAMLEKRLALDSLPGGGGAGDWTSDNNSSDEDESDSAAGLAGSSPGRLLQSATQCGEAILLKESLDQDHPFVIKLEERLTRCRNTLLLDLGNALKEARGAGAEGQNRILKYLAIYRLLDAQSEAVRFLRGG</sequence>
<dbReference type="GO" id="GO:0015031">
    <property type="term" value="P:protein transport"/>
    <property type="evidence" value="ECO:0007669"/>
    <property type="project" value="UniProtKB-KW"/>
</dbReference>
<comment type="subcellular location">
    <subcellularLocation>
        <location evidence="1">Golgi apparatus membrane</location>
        <topology evidence="1">Peripheral membrane protein</topology>
    </subcellularLocation>
</comment>
<keyword evidence="4" id="KW-0813">Transport</keyword>
<evidence type="ECO:0000256" key="2">
    <source>
        <dbReference type="ARBA" id="ARBA00007603"/>
    </source>
</evidence>
<comment type="caution">
    <text evidence="11">The sequence shown here is derived from an EMBL/GenBank/DDBJ whole genome shotgun (WGS) entry which is preliminary data.</text>
</comment>
<evidence type="ECO:0000256" key="5">
    <source>
        <dbReference type="ARBA" id="ARBA00022927"/>
    </source>
</evidence>
<protein>
    <recommendedName>
        <fullName evidence="3">Conserved oligomeric Golgi complex subunit 2</fullName>
    </recommendedName>
    <alternativeName>
        <fullName evidence="8">Component of oligomeric Golgi complex 2</fullName>
    </alternativeName>
</protein>
<keyword evidence="7" id="KW-0472">Membrane</keyword>
<name>M1WAD1_CLAP2</name>
<proteinExistence type="inferred from homology"/>
<dbReference type="OrthoDB" id="332281at2759"/>
<dbReference type="GO" id="GO:0006891">
    <property type="term" value="P:intra-Golgi vesicle-mediated transport"/>
    <property type="evidence" value="ECO:0007669"/>
    <property type="project" value="TreeGrafter"/>
</dbReference>
<evidence type="ECO:0000256" key="1">
    <source>
        <dbReference type="ARBA" id="ARBA00004395"/>
    </source>
</evidence>
<dbReference type="PhylomeDB" id="M1WAD1"/>
<feature type="region of interest" description="Disordered" evidence="9">
    <location>
        <begin position="180"/>
        <end position="210"/>
    </location>
</feature>
<dbReference type="InterPro" id="IPR024602">
    <property type="entry name" value="COG_su2_N"/>
</dbReference>
<feature type="domain" description="Conserved oligomeric Golgi complex subunit 2 N-terminal" evidence="10">
    <location>
        <begin position="44"/>
        <end position="113"/>
    </location>
</feature>
<feature type="compositionally biased region" description="Polar residues" evidence="9">
    <location>
        <begin position="13"/>
        <end position="22"/>
    </location>
</feature>
<dbReference type="PANTHER" id="PTHR12961">
    <property type="entry name" value="CONSERVED OLIGOMERIC GOLGI COMPLEX COMPONENT 2"/>
    <property type="match status" value="1"/>
</dbReference>
<evidence type="ECO:0000259" key="10">
    <source>
        <dbReference type="Pfam" id="PF06148"/>
    </source>
</evidence>
<evidence type="ECO:0000256" key="6">
    <source>
        <dbReference type="ARBA" id="ARBA00023034"/>
    </source>
</evidence>
<evidence type="ECO:0000256" key="7">
    <source>
        <dbReference type="ARBA" id="ARBA00023136"/>
    </source>
</evidence>
<dbReference type="GO" id="GO:0007030">
    <property type="term" value="P:Golgi organization"/>
    <property type="evidence" value="ECO:0007669"/>
    <property type="project" value="InterPro"/>
</dbReference>
<dbReference type="InterPro" id="IPR009316">
    <property type="entry name" value="COG2"/>
</dbReference>
<evidence type="ECO:0000256" key="4">
    <source>
        <dbReference type="ARBA" id="ARBA00022448"/>
    </source>
</evidence>
<evidence type="ECO:0000313" key="12">
    <source>
        <dbReference type="Proteomes" id="UP000016801"/>
    </source>
</evidence>
<keyword evidence="12" id="KW-1185">Reference proteome</keyword>
<dbReference type="PANTHER" id="PTHR12961:SF0">
    <property type="entry name" value="CONSERVED OLIGOMERIC GOLGI COMPLEX SUBUNIT 2"/>
    <property type="match status" value="1"/>
</dbReference>